<dbReference type="PANTHER" id="PTHR19211:SF14">
    <property type="entry name" value="ATP-BINDING CASSETTE SUB-FAMILY F MEMBER 1"/>
    <property type="match status" value="1"/>
</dbReference>
<dbReference type="InterPro" id="IPR027417">
    <property type="entry name" value="P-loop_NTPase"/>
</dbReference>
<dbReference type="InterPro" id="IPR003439">
    <property type="entry name" value="ABC_transporter-like_ATP-bd"/>
</dbReference>
<dbReference type="CDD" id="cd03221">
    <property type="entry name" value="ABCF_EF-3"/>
    <property type="match status" value="2"/>
</dbReference>
<dbReference type="InterPro" id="IPR017871">
    <property type="entry name" value="ABC_transporter-like_CS"/>
</dbReference>
<dbReference type="PANTHER" id="PTHR19211">
    <property type="entry name" value="ATP-BINDING TRANSPORT PROTEIN-RELATED"/>
    <property type="match status" value="1"/>
</dbReference>
<dbReference type="NCBIfam" id="NF000355">
    <property type="entry name" value="ribo_prot_ABC_F"/>
    <property type="match status" value="1"/>
</dbReference>
<dbReference type="RefSeq" id="WP_286038130.1">
    <property type="nucleotide sequence ID" value="NZ_CP183077.1"/>
</dbReference>
<dbReference type="EMBL" id="JASWER010000001">
    <property type="protein sequence ID" value="MDL5375521.1"/>
    <property type="molecule type" value="Genomic_DNA"/>
</dbReference>
<dbReference type="InterPro" id="IPR003593">
    <property type="entry name" value="AAA+_ATPase"/>
</dbReference>
<dbReference type="Gene3D" id="3.40.50.300">
    <property type="entry name" value="P-loop containing nucleotide triphosphate hydrolases"/>
    <property type="match status" value="2"/>
</dbReference>
<evidence type="ECO:0000313" key="6">
    <source>
        <dbReference type="Proteomes" id="UP001230807"/>
    </source>
</evidence>
<evidence type="ECO:0000259" key="4">
    <source>
        <dbReference type="PROSITE" id="PS50893"/>
    </source>
</evidence>
<evidence type="ECO:0000256" key="2">
    <source>
        <dbReference type="ARBA" id="ARBA00022741"/>
    </source>
</evidence>
<dbReference type="PROSITE" id="PS00211">
    <property type="entry name" value="ABC_TRANSPORTER_1"/>
    <property type="match status" value="1"/>
</dbReference>
<accession>A0ABT7MJD0</accession>
<sequence>MLSMKQVRFDHDRQPLFDNVSFDVAAGERAVLFGQNGSGKTTLFKLLIGELAPQSGSIDVLGTIGVVEQTVFDGEETALDYVMQGDLARYNLYLAVTSGDSARVLEAYDEALAVDAFALELEARQALKRLGLDGHDSSRLRELSGGEQTRVQLARLTMRHVDIVLLDEPTNHLDLDSIEWLTRWVNEFSGTVLAISHDRQFIDDVATVILELHEGIIVRYSGNYTAYKHQKAEERVRDERAHARYMARKSELLDMIAQYKGWHLKAKATASVRSPGAQKGAANLAIKMKARERKLEQLEGTRPDRPKDAAHISVRFQADPLEAKKWIAVDDISFGYDEPLFERLSLTVNRGDRISIVGPNGSGKTTLLKLLIGELAPETGDIKRHPKLKIGYFSQTLARLPAEGTLLEALLAESDITETEARTLLAHFLFRRDEVYKPIREASMGEKCRIAFLILYFSDADLLALDEPTNYLDVATREQIEAALEVYRGGLILISHDRTFHRLTDRTIELGETVRVLESGDTKPVDVDATLQTLETLTSEPHIFFDEAGNGIPLAESEQNRRNK</sequence>
<dbReference type="InterPro" id="IPR032781">
    <property type="entry name" value="ABC_tran_Xtn"/>
</dbReference>
<protein>
    <submittedName>
        <fullName evidence="5">ABC-F family ATP-binding cassette domain-containing protein</fullName>
    </submittedName>
</protein>
<dbReference type="SUPFAM" id="SSF52540">
    <property type="entry name" value="P-loop containing nucleoside triphosphate hydrolases"/>
    <property type="match status" value="2"/>
</dbReference>
<feature type="domain" description="ABC transporter" evidence="4">
    <location>
        <begin position="327"/>
        <end position="544"/>
    </location>
</feature>
<keyword evidence="2" id="KW-0547">Nucleotide-binding</keyword>
<comment type="caution">
    <text evidence="5">The sequence shown here is derived from an EMBL/GenBank/DDBJ whole genome shotgun (WGS) entry which is preliminary data.</text>
</comment>
<proteinExistence type="predicted"/>
<dbReference type="InterPro" id="IPR050611">
    <property type="entry name" value="ABCF"/>
</dbReference>
<feature type="domain" description="ABC transporter" evidence="4">
    <location>
        <begin position="2"/>
        <end position="239"/>
    </location>
</feature>
<dbReference type="SMART" id="SM00382">
    <property type="entry name" value="AAA"/>
    <property type="match status" value="2"/>
</dbReference>
<dbReference type="Proteomes" id="UP001230807">
    <property type="component" value="Unassembled WGS sequence"/>
</dbReference>
<dbReference type="Pfam" id="PF00005">
    <property type="entry name" value="ABC_tran"/>
    <property type="match status" value="2"/>
</dbReference>
<gene>
    <name evidence="5" type="ORF">QR695_00730</name>
</gene>
<dbReference type="GO" id="GO:0005524">
    <property type="term" value="F:ATP binding"/>
    <property type="evidence" value="ECO:0007669"/>
    <property type="project" value="UniProtKB-KW"/>
</dbReference>
<dbReference type="PROSITE" id="PS50893">
    <property type="entry name" value="ABC_TRANSPORTER_2"/>
    <property type="match status" value="2"/>
</dbReference>
<organism evidence="5 6">
    <name type="scientific">Exiguobacterium mexicanum</name>
    <dbReference type="NCBI Taxonomy" id="340146"/>
    <lineage>
        <taxon>Bacteria</taxon>
        <taxon>Bacillati</taxon>
        <taxon>Bacillota</taxon>
        <taxon>Bacilli</taxon>
        <taxon>Bacillales</taxon>
        <taxon>Bacillales Family XII. Incertae Sedis</taxon>
        <taxon>Exiguobacterium</taxon>
    </lineage>
</organism>
<evidence type="ECO:0000256" key="3">
    <source>
        <dbReference type="ARBA" id="ARBA00022840"/>
    </source>
</evidence>
<keyword evidence="3 5" id="KW-0067">ATP-binding</keyword>
<evidence type="ECO:0000256" key="1">
    <source>
        <dbReference type="ARBA" id="ARBA00022737"/>
    </source>
</evidence>
<reference evidence="5 6" key="1">
    <citation type="submission" date="2023-06" db="EMBL/GenBank/DDBJ databases">
        <title>Influencing factors and mechanism of Cr(VI) reduction by facultative anaerobic Exiguobacterium sp. PY14.</title>
        <authorList>
            <person name="Zou L."/>
        </authorList>
    </citation>
    <scope>NUCLEOTIDE SEQUENCE [LARGE SCALE GENOMIC DNA]</scope>
    <source>
        <strain evidence="5 6">PY14</strain>
    </source>
</reference>
<evidence type="ECO:0000313" key="5">
    <source>
        <dbReference type="EMBL" id="MDL5375521.1"/>
    </source>
</evidence>
<dbReference type="Pfam" id="PF12848">
    <property type="entry name" value="ABC_tran_Xtn"/>
    <property type="match status" value="1"/>
</dbReference>
<keyword evidence="1" id="KW-0677">Repeat</keyword>
<keyword evidence="6" id="KW-1185">Reference proteome</keyword>
<name>A0ABT7MJD0_9BACL</name>